<gene>
    <name evidence="2" type="ORF">SAMN05421543_112115</name>
</gene>
<dbReference type="AlphaFoldDB" id="A0A1I7JYN2"/>
<dbReference type="STRING" id="392015.SAMN05421543_112115"/>
<dbReference type="EMBL" id="FPBV01000012">
    <property type="protein sequence ID" value="SFU90205.1"/>
    <property type="molecule type" value="Genomic_DNA"/>
</dbReference>
<keyword evidence="1" id="KW-1133">Transmembrane helix</keyword>
<protein>
    <submittedName>
        <fullName evidence="2">Uncharacterized protein</fullName>
    </submittedName>
</protein>
<keyword evidence="1" id="KW-0472">Membrane</keyword>
<proteinExistence type="predicted"/>
<keyword evidence="1" id="KW-0812">Transmembrane</keyword>
<dbReference type="Proteomes" id="UP000183508">
    <property type="component" value="Unassembled WGS sequence"/>
</dbReference>
<evidence type="ECO:0000256" key="1">
    <source>
        <dbReference type="SAM" id="Phobius"/>
    </source>
</evidence>
<organism evidence="2 3">
    <name type="scientific">Alicyclobacillus macrosporangiidus</name>
    <dbReference type="NCBI Taxonomy" id="392015"/>
    <lineage>
        <taxon>Bacteria</taxon>
        <taxon>Bacillati</taxon>
        <taxon>Bacillota</taxon>
        <taxon>Bacilli</taxon>
        <taxon>Bacillales</taxon>
        <taxon>Alicyclobacillaceae</taxon>
        <taxon>Alicyclobacillus</taxon>
    </lineage>
</organism>
<accession>A0A1I7JYN2</accession>
<sequence length="86" mass="9698">MKSRTSLRVSLVILVLSFLSTVYFGYGYYKHVYLLKLRSPKLMPGMPHGYLASAPMWTHGLWVSAIIAAVFAVMVVCLSVRNHHTN</sequence>
<feature type="transmembrane region" description="Helical" evidence="1">
    <location>
        <begin position="7"/>
        <end position="29"/>
    </location>
</feature>
<name>A0A1I7JYN2_9BACL</name>
<dbReference type="RefSeq" id="WP_139234685.1">
    <property type="nucleotide sequence ID" value="NZ_FPBV01000012.1"/>
</dbReference>
<reference evidence="3" key="1">
    <citation type="submission" date="2016-10" db="EMBL/GenBank/DDBJ databases">
        <authorList>
            <person name="Varghese N."/>
        </authorList>
    </citation>
    <scope>NUCLEOTIDE SEQUENCE [LARGE SCALE GENOMIC DNA]</scope>
    <source>
        <strain evidence="3">DSM 17980</strain>
    </source>
</reference>
<evidence type="ECO:0000313" key="2">
    <source>
        <dbReference type="EMBL" id="SFU90205.1"/>
    </source>
</evidence>
<keyword evidence="3" id="KW-1185">Reference proteome</keyword>
<evidence type="ECO:0000313" key="3">
    <source>
        <dbReference type="Proteomes" id="UP000183508"/>
    </source>
</evidence>
<feature type="transmembrane region" description="Helical" evidence="1">
    <location>
        <begin position="61"/>
        <end position="80"/>
    </location>
</feature>